<comment type="catalytic activity">
    <reaction evidence="7">
        <text>L-lysyl-[lipoyl-carrier protein] + (R)-lipoate + ATP = N(6)-[(R)-lipoyl]-L-lysyl-[lipoyl-carrier protein] + AMP + diphosphate + H(+)</text>
        <dbReference type="Rhea" id="RHEA:49288"/>
        <dbReference type="Rhea" id="RHEA-COMP:10500"/>
        <dbReference type="Rhea" id="RHEA-COMP:10502"/>
        <dbReference type="ChEBI" id="CHEBI:15378"/>
        <dbReference type="ChEBI" id="CHEBI:29969"/>
        <dbReference type="ChEBI" id="CHEBI:30616"/>
        <dbReference type="ChEBI" id="CHEBI:33019"/>
        <dbReference type="ChEBI" id="CHEBI:83088"/>
        <dbReference type="ChEBI" id="CHEBI:83099"/>
        <dbReference type="ChEBI" id="CHEBI:456215"/>
        <dbReference type="EC" id="6.3.1.20"/>
    </reaction>
</comment>
<dbReference type="PROSITE" id="PS51733">
    <property type="entry name" value="BPL_LPL_CATALYTIC"/>
    <property type="match status" value="1"/>
</dbReference>
<dbReference type="InterPro" id="IPR004143">
    <property type="entry name" value="BPL_LPL_catalytic"/>
</dbReference>
<evidence type="ECO:0000256" key="5">
    <source>
        <dbReference type="ARBA" id="ARBA00022741"/>
    </source>
</evidence>
<evidence type="ECO:0000256" key="4">
    <source>
        <dbReference type="ARBA" id="ARBA00022598"/>
    </source>
</evidence>
<organism evidence="9 10">
    <name type="scientific">Ruminococcus turbiniformis</name>
    <dbReference type="NCBI Taxonomy" id="2881258"/>
    <lineage>
        <taxon>Bacteria</taxon>
        <taxon>Bacillati</taxon>
        <taxon>Bacillota</taxon>
        <taxon>Clostridia</taxon>
        <taxon>Eubacteriales</taxon>
        <taxon>Oscillospiraceae</taxon>
        <taxon>Ruminococcus</taxon>
    </lineage>
</organism>
<evidence type="ECO:0000256" key="2">
    <source>
        <dbReference type="ARBA" id="ARBA00005124"/>
    </source>
</evidence>
<dbReference type="InterPro" id="IPR019491">
    <property type="entry name" value="Lipoate_protein_ligase_C"/>
</dbReference>
<accession>A0ABS8FY27</accession>
<sequence>MKYLETCSTDPYYNLAFEEYVLKHLRDDDYLILWQNDNTVVMGLHQNPYEEINLESAAEFDVKIVRRITGGGTVYHDLGNLNYSYITDWRDDEDMNIRSFLKPIVEAFREYGLSLEIKGRNDLLLDGKKISGSAQALADGRLLQHGTLLINSDLTRLSSILRVSPEKFRSKNIKSVRSRVTNIQSYVSEELKIDEVIDLLKRHWNEAQRLYTAELSEKELHEVECLANRKYRTKKWNFSRSSTFSYKNKRRFPGGEMDVNLDIKEGRILHCMINGDFMSLRPAEEIENALVGTEYEKEKIWEFFKKQPLNLYFGSITPEEAAECFFEGKNDGR</sequence>
<proteinExistence type="predicted"/>
<dbReference type="EC" id="6.3.1.20" evidence="3"/>
<dbReference type="RefSeq" id="WP_227707625.1">
    <property type="nucleotide sequence ID" value="NZ_JAJEQX010000013.1"/>
</dbReference>
<evidence type="ECO:0000259" key="8">
    <source>
        <dbReference type="PROSITE" id="PS51733"/>
    </source>
</evidence>
<dbReference type="EMBL" id="JAJEQX010000013">
    <property type="protein sequence ID" value="MCC2254484.1"/>
    <property type="molecule type" value="Genomic_DNA"/>
</dbReference>
<dbReference type="Proteomes" id="UP001198151">
    <property type="component" value="Unassembled WGS sequence"/>
</dbReference>
<dbReference type="Gene3D" id="3.30.390.50">
    <property type="entry name" value="CO dehydrogenase flavoprotein, C-terminal domain"/>
    <property type="match status" value="1"/>
</dbReference>
<dbReference type="InterPro" id="IPR004562">
    <property type="entry name" value="LipoylTrfase_LipoateP_Ligase"/>
</dbReference>
<keyword evidence="10" id="KW-1185">Reference proteome</keyword>
<keyword evidence="6" id="KW-0067">ATP-binding</keyword>
<dbReference type="PANTHER" id="PTHR12561">
    <property type="entry name" value="LIPOATE-PROTEIN LIGASE"/>
    <property type="match status" value="1"/>
</dbReference>
<name>A0ABS8FY27_9FIRM</name>
<evidence type="ECO:0000256" key="6">
    <source>
        <dbReference type="ARBA" id="ARBA00022840"/>
    </source>
</evidence>
<keyword evidence="5" id="KW-0547">Nucleotide-binding</keyword>
<dbReference type="InterPro" id="IPR045864">
    <property type="entry name" value="aa-tRNA-synth_II/BPL/LPL"/>
</dbReference>
<dbReference type="SUPFAM" id="SSF55681">
    <property type="entry name" value="Class II aaRS and biotin synthetases"/>
    <property type="match status" value="1"/>
</dbReference>
<protein>
    <recommendedName>
        <fullName evidence="3">lipoate--protein ligase</fullName>
        <ecNumber evidence="3">6.3.1.20</ecNumber>
    </recommendedName>
</protein>
<evidence type="ECO:0000256" key="3">
    <source>
        <dbReference type="ARBA" id="ARBA00012367"/>
    </source>
</evidence>
<comment type="caution">
    <text evidence="9">The sequence shown here is derived from an EMBL/GenBank/DDBJ whole genome shotgun (WGS) entry which is preliminary data.</text>
</comment>
<dbReference type="Pfam" id="PF10437">
    <property type="entry name" value="Lip_prot_lig_C"/>
    <property type="match status" value="1"/>
</dbReference>
<gene>
    <name evidence="9" type="ORF">LKD70_08645</name>
</gene>
<dbReference type="PANTHER" id="PTHR12561:SF3">
    <property type="entry name" value="LIPOYLTRANSFERASE 1, MITOCHONDRIAL"/>
    <property type="match status" value="1"/>
</dbReference>
<keyword evidence="4 9" id="KW-0436">Ligase</keyword>
<reference evidence="9 10" key="1">
    <citation type="submission" date="2021-10" db="EMBL/GenBank/DDBJ databases">
        <title>Anaerobic single-cell dispensing facilitates the cultivation of human gut bacteria.</title>
        <authorList>
            <person name="Afrizal A."/>
        </authorList>
    </citation>
    <scope>NUCLEOTIDE SEQUENCE [LARGE SCALE GENOMIC DNA]</scope>
    <source>
        <strain evidence="9 10">CLA-AA-H200</strain>
    </source>
</reference>
<evidence type="ECO:0000256" key="7">
    <source>
        <dbReference type="ARBA" id="ARBA00048037"/>
    </source>
</evidence>
<dbReference type="Pfam" id="PF21948">
    <property type="entry name" value="LplA-B_cat"/>
    <property type="match status" value="1"/>
</dbReference>
<dbReference type="NCBIfam" id="TIGR00545">
    <property type="entry name" value="lipoyltrans"/>
    <property type="match status" value="1"/>
</dbReference>
<evidence type="ECO:0000313" key="9">
    <source>
        <dbReference type="EMBL" id="MCC2254484.1"/>
    </source>
</evidence>
<feature type="domain" description="BPL/LPL catalytic" evidence="8">
    <location>
        <begin position="25"/>
        <end position="212"/>
    </location>
</feature>
<dbReference type="Gene3D" id="3.30.930.10">
    <property type="entry name" value="Bira Bifunctional Protein, Domain 2"/>
    <property type="match status" value="1"/>
</dbReference>
<evidence type="ECO:0000313" key="10">
    <source>
        <dbReference type="Proteomes" id="UP001198151"/>
    </source>
</evidence>
<dbReference type="GO" id="GO:0016979">
    <property type="term" value="F:lipoate-protein ligase activity"/>
    <property type="evidence" value="ECO:0007669"/>
    <property type="project" value="UniProtKB-EC"/>
</dbReference>
<dbReference type="CDD" id="cd16443">
    <property type="entry name" value="LplA"/>
    <property type="match status" value="1"/>
</dbReference>
<evidence type="ECO:0000256" key="1">
    <source>
        <dbReference type="ARBA" id="ARBA00005085"/>
    </source>
</evidence>
<comment type="pathway">
    <text evidence="1">Protein modification; protein lipoylation via exogenous pathway; protein N(6)-(lipoyl)lysine from lipoate: step 2/2.</text>
</comment>
<dbReference type="SUPFAM" id="SSF82649">
    <property type="entry name" value="SufE/NifU"/>
    <property type="match status" value="1"/>
</dbReference>
<comment type="pathway">
    <text evidence="2">Protein modification; protein lipoylation via exogenous pathway; protein N(6)-(lipoyl)lysine from lipoate: step 1/2.</text>
</comment>